<keyword evidence="1" id="KW-1133">Transmembrane helix</keyword>
<feature type="transmembrane region" description="Helical" evidence="1">
    <location>
        <begin position="26"/>
        <end position="45"/>
    </location>
</feature>
<dbReference type="KEGG" id="wvi:Weevi_0486"/>
<organism evidence="2 3">
    <name type="scientific">Weeksella virosa (strain ATCC 43766 / DSM 16922 / JCM 21250 / CCUG 30538 / CDC 9751 / IAM 14551 / NBRC 16016 / NCTC 11634 / CL345/78)</name>
    <dbReference type="NCBI Taxonomy" id="865938"/>
    <lineage>
        <taxon>Bacteria</taxon>
        <taxon>Pseudomonadati</taxon>
        <taxon>Bacteroidota</taxon>
        <taxon>Flavobacteriia</taxon>
        <taxon>Flavobacteriales</taxon>
        <taxon>Weeksellaceae</taxon>
        <taxon>Weeksella</taxon>
    </lineage>
</organism>
<sequence length="97" mass="10981">MGSKNTSIYQSGKKQNVPFLFGKRNYLFMGIGIACIILGFFLMTGHDANTQPDGTYDPTYWNEDIYSFTRIRLAPILIIIGFVLEIYAILTSSKETE</sequence>
<dbReference type="eggNOG" id="ENOG50331EZ">
    <property type="taxonomic scope" value="Bacteria"/>
</dbReference>
<keyword evidence="3" id="KW-1185">Reference proteome</keyword>
<dbReference type="InterPro" id="IPR021448">
    <property type="entry name" value="DUF3098"/>
</dbReference>
<feature type="transmembrane region" description="Helical" evidence="1">
    <location>
        <begin position="65"/>
        <end position="90"/>
    </location>
</feature>
<dbReference type="AlphaFoldDB" id="F0NZ76"/>
<dbReference type="RefSeq" id="WP_013597597.1">
    <property type="nucleotide sequence ID" value="NC_015144.1"/>
</dbReference>
<evidence type="ECO:0000313" key="2">
    <source>
        <dbReference type="EMBL" id="ADX67205.1"/>
    </source>
</evidence>
<accession>F0NZ76</accession>
<keyword evidence="1" id="KW-0472">Membrane</keyword>
<reference evidence="2 3" key="1">
    <citation type="journal article" date="2011" name="Stand. Genomic Sci.">
        <title>Complete genome sequence of Weeksella virosa type strain (9751).</title>
        <authorList>
            <person name="Lang E."/>
            <person name="Teshima H."/>
            <person name="Lucas S."/>
            <person name="Lapidus A."/>
            <person name="Hammon N."/>
            <person name="Deshpande S."/>
            <person name="Nolan M."/>
            <person name="Cheng J.F."/>
            <person name="Pitluck S."/>
            <person name="Liolios K."/>
            <person name="Pagani I."/>
            <person name="Mikhailova N."/>
            <person name="Ivanova N."/>
            <person name="Mavromatis K."/>
            <person name="Pati A."/>
            <person name="Tapia R."/>
            <person name="Han C."/>
            <person name="Goodwin L."/>
            <person name="Chen A."/>
            <person name="Palaniappan K."/>
            <person name="Land M."/>
            <person name="Hauser L."/>
            <person name="Chang Y.J."/>
            <person name="Jeffries C.D."/>
            <person name="Brambilla E.M."/>
            <person name="Kopitz M."/>
            <person name="Rohde M."/>
            <person name="Goker M."/>
            <person name="Tindall B.J."/>
            <person name="Detter J.C."/>
            <person name="Woyke T."/>
            <person name="Bristow J."/>
            <person name="Eisen J.A."/>
            <person name="Markowitz V."/>
            <person name="Hugenholtz P."/>
            <person name="Klenk H.P."/>
            <person name="Kyrpides N.C."/>
        </authorList>
    </citation>
    <scope>NUCLEOTIDE SEQUENCE [LARGE SCALE GENOMIC DNA]</scope>
    <source>
        <strain evidence="3">ATCC 43766 / DSM 16922 / JCM 21250 / NBRC 16016 / NCTC 11634 / CL345/78</strain>
    </source>
</reference>
<reference evidence="3" key="2">
    <citation type="journal article" date="2011" name="Stand. Genomic Sci.">
        <title>Complete genome sequence of Weeksella virosa type strain (9751T).</title>
        <authorList>
            <person name="Lang E."/>
            <person name="Teshima H."/>
            <person name="Lucas S."/>
            <person name="Lapidus A."/>
            <person name="Hammon N."/>
            <person name="Deshpande S."/>
            <person name="Nolan M."/>
            <person name="Cheng J."/>
            <person name="Pitluck S."/>
            <person name="Liolios K."/>
            <person name="Pagani I."/>
            <person name="Mikhailova N."/>
            <person name="Ivanova N."/>
            <person name="Mavromatis K."/>
            <person name="Pati A."/>
            <person name="Tapia R."/>
            <person name="Han C."/>
            <person name="Goodwin L."/>
            <person name="Chen A."/>
            <person name="Palaniappan K."/>
            <person name="Land M."/>
            <person name="Hauser L."/>
            <person name="Chang Y."/>
            <person name="Jeffries C."/>
            <person name="Brambilla E."/>
            <person name="Kopitz M."/>
            <person name="Rohde M."/>
            <person name="Goker M."/>
            <person name="Tindall B."/>
            <person name="Detter J."/>
            <person name="Woyke T."/>
            <person name="Bristow J."/>
            <person name="Eisen J."/>
            <person name="Markowitz V."/>
            <person name="Hugenholtz P."/>
            <person name="Klenk H."/>
            <person name="Kyrpides N."/>
        </authorList>
    </citation>
    <scope>NUCLEOTIDE SEQUENCE [LARGE SCALE GENOMIC DNA]</scope>
    <source>
        <strain evidence="3">ATCC 43766 / DSM 16922 / JCM 21250 / NBRC 16016 / NCTC 11634 / CL345/78</strain>
    </source>
</reference>
<proteinExistence type="predicted"/>
<dbReference type="HOGENOM" id="CLU_176977_1_0_10"/>
<dbReference type="EMBL" id="CP002455">
    <property type="protein sequence ID" value="ADX67205.1"/>
    <property type="molecule type" value="Genomic_DNA"/>
</dbReference>
<dbReference type="Pfam" id="PF11297">
    <property type="entry name" value="DUF3098"/>
    <property type="match status" value="1"/>
</dbReference>
<dbReference type="PROSITE" id="PS51257">
    <property type="entry name" value="PROKAR_LIPOPROTEIN"/>
    <property type="match status" value="1"/>
</dbReference>
<keyword evidence="1" id="KW-0812">Transmembrane</keyword>
<gene>
    <name evidence="2" type="ordered locus">Weevi_0486</name>
</gene>
<name>F0NZ76_WEEVC</name>
<dbReference type="OrthoDB" id="963379at2"/>
<dbReference type="STRING" id="865938.Weevi_0486"/>
<evidence type="ECO:0000256" key="1">
    <source>
        <dbReference type="SAM" id="Phobius"/>
    </source>
</evidence>
<evidence type="ECO:0000313" key="3">
    <source>
        <dbReference type="Proteomes" id="UP000008641"/>
    </source>
</evidence>
<protein>
    <recommendedName>
        <fullName evidence="4">DUF3098 domain-containing protein</fullName>
    </recommendedName>
</protein>
<evidence type="ECO:0008006" key="4">
    <source>
        <dbReference type="Google" id="ProtNLM"/>
    </source>
</evidence>
<dbReference type="Proteomes" id="UP000008641">
    <property type="component" value="Chromosome"/>
</dbReference>